<dbReference type="PANTHER" id="PTHR11735">
    <property type="entry name" value="TRNA N6-ADENOSINE THREONYLCARBAMOYLTRANSFERASE"/>
    <property type="match status" value="1"/>
</dbReference>
<reference evidence="12" key="1">
    <citation type="journal article" date="2018" name="Nat. Microbiol.">
        <title>Leveraging single-cell genomics to expand the fungal tree of life.</title>
        <authorList>
            <person name="Ahrendt S.R."/>
            <person name="Quandt C.A."/>
            <person name="Ciobanu D."/>
            <person name="Clum A."/>
            <person name="Salamov A."/>
            <person name="Andreopoulos B."/>
            <person name="Cheng J.F."/>
            <person name="Woyke T."/>
            <person name="Pelin A."/>
            <person name="Henrissat B."/>
            <person name="Reynolds N.K."/>
            <person name="Benny G.L."/>
            <person name="Smith M.E."/>
            <person name="James T.Y."/>
            <person name="Grigoriev I.V."/>
        </authorList>
    </citation>
    <scope>NUCLEOTIDE SEQUENCE [LARGE SCALE GENOMIC DNA]</scope>
    <source>
        <strain evidence="12">RSA 1356</strain>
    </source>
</reference>
<dbReference type="AlphaFoldDB" id="A0A4P9XNK0"/>
<evidence type="ECO:0000313" key="11">
    <source>
        <dbReference type="EMBL" id="RKP07834.1"/>
    </source>
</evidence>
<dbReference type="GO" id="GO:0072670">
    <property type="term" value="P:mitochondrial tRNA threonylcarbamoyladenosine modification"/>
    <property type="evidence" value="ECO:0007669"/>
    <property type="project" value="TreeGrafter"/>
</dbReference>
<evidence type="ECO:0000256" key="3">
    <source>
        <dbReference type="ARBA" id="ARBA00022694"/>
    </source>
</evidence>
<evidence type="ECO:0000256" key="7">
    <source>
        <dbReference type="HAMAP-Rule" id="MF_03179"/>
    </source>
</evidence>
<comment type="cofactor">
    <cofactor evidence="7">
        <name>a divalent metal cation</name>
        <dbReference type="ChEBI" id="CHEBI:60240"/>
    </cofactor>
    <text evidence="7">Binds 1 divalent metal cation per subunit.</text>
</comment>
<evidence type="ECO:0000313" key="9">
    <source>
        <dbReference type="EMBL" id="RKP06064.1"/>
    </source>
</evidence>
<dbReference type="EMBL" id="KZ992962">
    <property type="protein sequence ID" value="RKP06064.1"/>
    <property type="molecule type" value="Genomic_DNA"/>
</dbReference>
<comment type="subcellular location">
    <subcellularLocation>
        <location evidence="7">Mitochondrion</location>
    </subcellularLocation>
</comment>
<dbReference type="InterPro" id="IPR022450">
    <property type="entry name" value="TsaD"/>
</dbReference>
<accession>A0A4P9XNK0</accession>
<dbReference type="InterPro" id="IPR017860">
    <property type="entry name" value="Peptidase_M22_CS"/>
</dbReference>
<dbReference type="EMBL" id="KZ992702">
    <property type="protein sequence ID" value="RKP07557.1"/>
    <property type="molecule type" value="Genomic_DNA"/>
</dbReference>
<dbReference type="PROSITE" id="PS01016">
    <property type="entry name" value="GLYCOPROTEASE"/>
    <property type="match status" value="1"/>
</dbReference>
<keyword evidence="3 7" id="KW-0819">tRNA processing</keyword>
<dbReference type="GO" id="GO:0005739">
    <property type="term" value="C:mitochondrion"/>
    <property type="evidence" value="ECO:0007669"/>
    <property type="project" value="UniProtKB-SubCell"/>
</dbReference>
<dbReference type="InterPro" id="IPR043129">
    <property type="entry name" value="ATPase_NBD"/>
</dbReference>
<organism evidence="10 12">
    <name type="scientific">Thamnocephalis sphaerospora</name>
    <dbReference type="NCBI Taxonomy" id="78915"/>
    <lineage>
        <taxon>Eukaryota</taxon>
        <taxon>Fungi</taxon>
        <taxon>Fungi incertae sedis</taxon>
        <taxon>Zoopagomycota</taxon>
        <taxon>Zoopagomycotina</taxon>
        <taxon>Zoopagomycetes</taxon>
        <taxon>Zoopagales</taxon>
        <taxon>Sigmoideomycetaceae</taxon>
        <taxon>Thamnocephalis</taxon>
    </lineage>
</organism>
<comment type="catalytic activity">
    <reaction evidence="6 7">
        <text>L-threonylcarbamoyladenylate + adenosine(37) in tRNA = N(6)-L-threonylcarbamoyladenosine(37) in tRNA + AMP + H(+)</text>
        <dbReference type="Rhea" id="RHEA:37059"/>
        <dbReference type="Rhea" id="RHEA-COMP:10162"/>
        <dbReference type="Rhea" id="RHEA-COMP:10163"/>
        <dbReference type="ChEBI" id="CHEBI:15378"/>
        <dbReference type="ChEBI" id="CHEBI:73682"/>
        <dbReference type="ChEBI" id="CHEBI:74411"/>
        <dbReference type="ChEBI" id="CHEBI:74418"/>
        <dbReference type="ChEBI" id="CHEBI:456215"/>
        <dbReference type="EC" id="2.3.1.234"/>
    </reaction>
</comment>
<evidence type="ECO:0000259" key="8">
    <source>
        <dbReference type="Pfam" id="PF00814"/>
    </source>
</evidence>
<dbReference type="Pfam" id="PF00814">
    <property type="entry name" value="TsaD"/>
    <property type="match status" value="1"/>
</dbReference>
<protein>
    <recommendedName>
        <fullName evidence="1">N(6)-L-threonylcarbamoyladenine synthase</fullName>
        <ecNumber evidence="1">2.3.1.234</ecNumber>
    </recommendedName>
</protein>
<keyword evidence="5 7" id="KW-0012">Acyltransferase</keyword>
<comment type="subunit">
    <text evidence="7">Homodimer.</text>
</comment>
<dbReference type="Gene3D" id="3.30.420.40">
    <property type="match status" value="2"/>
</dbReference>
<dbReference type="EMBL" id="KZ992667">
    <property type="protein sequence ID" value="RKP07834.1"/>
    <property type="molecule type" value="Genomic_DNA"/>
</dbReference>
<keyword evidence="2 7" id="KW-0808">Transferase</keyword>
<dbReference type="SUPFAM" id="SSF53067">
    <property type="entry name" value="Actin-like ATPase domain"/>
    <property type="match status" value="1"/>
</dbReference>
<keyword evidence="4 7" id="KW-0479">Metal-binding</keyword>
<dbReference type="OrthoDB" id="10259622at2759"/>
<dbReference type="GO" id="GO:0046872">
    <property type="term" value="F:metal ion binding"/>
    <property type="evidence" value="ECO:0007669"/>
    <property type="project" value="UniProtKB-KW"/>
</dbReference>
<name>A0A4P9XNK0_9FUNG</name>
<dbReference type="HAMAP" id="MF_01445">
    <property type="entry name" value="TsaD"/>
    <property type="match status" value="1"/>
</dbReference>
<dbReference type="STRING" id="78915.A0A4P9XNK0"/>
<evidence type="ECO:0000313" key="12">
    <source>
        <dbReference type="Proteomes" id="UP000271241"/>
    </source>
</evidence>
<proteinExistence type="inferred from homology"/>
<comment type="function">
    <text evidence="7">Required for the formation of a threonylcarbamoyl group on adenosine at position 37 (t(6)A37) in mitochondrial tRNAs that read codons beginning with adenine. Probably involved in the transfer of the threonylcarbamoyl moiety of threonylcarbamoyl-AMP (TC-AMP) to the N6 group of A37. Involved in mitochondrial genome maintenance.</text>
</comment>
<dbReference type="CDD" id="cd24134">
    <property type="entry name" value="ASKHA_NBD_OSGEPL1_QRI7_euk"/>
    <property type="match status" value="1"/>
</dbReference>
<dbReference type="NCBIfam" id="TIGR00329">
    <property type="entry name" value="gcp_kae1"/>
    <property type="match status" value="1"/>
</dbReference>
<dbReference type="FunFam" id="3.30.420.40:FF:000012">
    <property type="entry name" value="tRNA N6-adenosine threonylcarbamoyltransferase"/>
    <property type="match status" value="1"/>
</dbReference>
<gene>
    <name evidence="9" type="ORF">THASP1DRAFT_18946</name>
    <name evidence="11" type="ORF">THASP1DRAFT_24070</name>
    <name evidence="10" type="ORF">THASP1DRAFT_30625</name>
</gene>
<evidence type="ECO:0000256" key="5">
    <source>
        <dbReference type="ARBA" id="ARBA00023315"/>
    </source>
</evidence>
<dbReference type="InterPro" id="IPR000905">
    <property type="entry name" value="Gcp-like_dom"/>
</dbReference>
<feature type="domain" description="Gcp-like" evidence="8">
    <location>
        <begin position="54"/>
        <end position="357"/>
    </location>
</feature>
<evidence type="ECO:0000256" key="4">
    <source>
        <dbReference type="ARBA" id="ARBA00022723"/>
    </source>
</evidence>
<keyword evidence="12" id="KW-1185">Reference proteome</keyword>
<dbReference type="PRINTS" id="PR00789">
    <property type="entry name" value="OSIALOPTASE"/>
</dbReference>
<dbReference type="Proteomes" id="UP000271241">
    <property type="component" value="Unassembled WGS sequence"/>
</dbReference>
<keyword evidence="7" id="KW-0496">Mitochondrion</keyword>
<comment type="similarity">
    <text evidence="7">Belongs to the KAE1 / TsaD family.</text>
</comment>
<dbReference type="InterPro" id="IPR017861">
    <property type="entry name" value="KAE1/TsaD"/>
</dbReference>
<evidence type="ECO:0000313" key="10">
    <source>
        <dbReference type="EMBL" id="RKP07557.1"/>
    </source>
</evidence>
<evidence type="ECO:0000256" key="2">
    <source>
        <dbReference type="ARBA" id="ARBA00022679"/>
    </source>
</evidence>
<reference evidence="10" key="2">
    <citation type="submission" date="2018-07" db="EMBL/GenBank/DDBJ databases">
        <title>Leveraging single-cell genomics to expand the Fungal Tree of Life.</title>
        <authorList>
            <consortium name="DOE Joint Genome Institute"/>
            <person name="Ahrendt S.R."/>
            <person name="Quandt C.A."/>
            <person name="Ciobanu D."/>
            <person name="Clum A."/>
            <person name="Salamov A."/>
            <person name="Andreopoulos B."/>
            <person name="Cheng J.-F."/>
            <person name="Woyke T."/>
            <person name="Pelin A."/>
            <person name="Henrissat B."/>
            <person name="Reynolds N."/>
            <person name="Benny G.L."/>
            <person name="Smith M.E."/>
            <person name="James T.Y."/>
            <person name="Grigoriev I.V."/>
        </authorList>
    </citation>
    <scope>NUCLEOTIDE SEQUENCE</scope>
    <source>
        <strain evidence="10">RSA 1356</strain>
    </source>
</reference>
<dbReference type="NCBIfam" id="TIGR03723">
    <property type="entry name" value="T6A_TsaD_YgjD"/>
    <property type="match status" value="1"/>
</dbReference>
<dbReference type="EC" id="2.3.1.234" evidence="1"/>
<dbReference type="PANTHER" id="PTHR11735:SF6">
    <property type="entry name" value="TRNA N6-ADENOSINE THREONYLCARBAMOYLTRANSFERASE, MITOCHONDRIAL"/>
    <property type="match status" value="1"/>
</dbReference>
<evidence type="ECO:0000256" key="1">
    <source>
        <dbReference type="ARBA" id="ARBA00012156"/>
    </source>
</evidence>
<sequence length="400" mass="42953">MLGRAIAKAHWRTGLRTPARAGLSSAANARPLRVLGIETSCDDTGAAVVTSQREILSEAIHLQHKLHEAHGGIVPIVALASHSAHLPGVVRAALDQAGVKATELDAIAVTRGPGIHSCLSVGMNAAKTLAAVLGKPLIGVNHMEGHALMARFTEQTPPQFPFLCLLISGGHTLLLVAHDVNHYTQLGTTLDDAVGEAYDKVARMLEIPWLEGRGGGPGAALELLARRGDPHRFALPVPMRHSTRVGGMDFSFAGLKTAVQRELRRLPSDEAVKENQRADMAASFQYTVIAHLLDKLGRGFKWCRQNGIDATSLVISGGVASNQAIRASLSRLAENNGVPLVCPPAKLCTDNGVMIAWAGMERLQRGLIDDYAIDIRIRWPLEELQAEWKTRSSQKATQDS</sequence>
<dbReference type="GO" id="GO:0061711">
    <property type="term" value="F:tRNA N(6)-L-threonylcarbamoyladenine synthase activity"/>
    <property type="evidence" value="ECO:0007669"/>
    <property type="project" value="UniProtKB-EC"/>
</dbReference>
<evidence type="ECO:0000256" key="6">
    <source>
        <dbReference type="ARBA" id="ARBA00048117"/>
    </source>
</evidence>